<dbReference type="Proteomes" id="UP000828390">
    <property type="component" value="Unassembled WGS sequence"/>
</dbReference>
<name>A0A9D4I1I5_DREPO</name>
<dbReference type="EMBL" id="JAIWYP010000011">
    <property type="protein sequence ID" value="KAH3738941.1"/>
    <property type="molecule type" value="Genomic_DNA"/>
</dbReference>
<comment type="caution">
    <text evidence="1">The sequence shown here is derived from an EMBL/GenBank/DDBJ whole genome shotgun (WGS) entry which is preliminary data.</text>
</comment>
<accession>A0A9D4I1I5</accession>
<keyword evidence="2" id="KW-1185">Reference proteome</keyword>
<sequence length="306" mass="34925">MLIFEMDANYSIPASKVSDCEDIAPSDVEDVEFKELKSKSVGSKTVGVSKDMLEDNLHRLVDKVSEAEHQEIAALAYGALETPRSVFTTLLKEKRILHLQLLLIAVGRRDIALCMEDFAQTHRLVHMQQVTKCLFTIVVFDDISHVMQHELLTVVRSWIPEARIGVTNCVCETWLKKLHQKRKCQECLQHMGVINHILQAYIGQKDITLLRRWRETPEVSIETCETGCEKCSMIDHELKCSLNDVREALYNFNTLKCNIKRYKAQVIPLRSTSQKDPNGTEDGTRRDSRSCVQMIMSAKYGPKCLA</sequence>
<proteinExistence type="predicted"/>
<evidence type="ECO:0000313" key="2">
    <source>
        <dbReference type="Proteomes" id="UP000828390"/>
    </source>
</evidence>
<gene>
    <name evidence="1" type="ORF">DPMN_045585</name>
</gene>
<dbReference type="AlphaFoldDB" id="A0A9D4I1I5"/>
<reference evidence="1" key="1">
    <citation type="journal article" date="2019" name="bioRxiv">
        <title>The Genome of the Zebra Mussel, Dreissena polymorpha: A Resource for Invasive Species Research.</title>
        <authorList>
            <person name="McCartney M.A."/>
            <person name="Auch B."/>
            <person name="Kono T."/>
            <person name="Mallez S."/>
            <person name="Zhang Y."/>
            <person name="Obille A."/>
            <person name="Becker A."/>
            <person name="Abrahante J.E."/>
            <person name="Garbe J."/>
            <person name="Badalamenti J.P."/>
            <person name="Herman A."/>
            <person name="Mangelson H."/>
            <person name="Liachko I."/>
            <person name="Sullivan S."/>
            <person name="Sone E.D."/>
            <person name="Koren S."/>
            <person name="Silverstein K.A.T."/>
            <person name="Beckman K.B."/>
            <person name="Gohl D.M."/>
        </authorList>
    </citation>
    <scope>NUCLEOTIDE SEQUENCE</scope>
    <source>
        <strain evidence="1">Duluth1</strain>
        <tissue evidence="1">Whole animal</tissue>
    </source>
</reference>
<evidence type="ECO:0000313" key="1">
    <source>
        <dbReference type="EMBL" id="KAH3738941.1"/>
    </source>
</evidence>
<protein>
    <submittedName>
        <fullName evidence="1">Uncharacterized protein</fullName>
    </submittedName>
</protein>
<organism evidence="1 2">
    <name type="scientific">Dreissena polymorpha</name>
    <name type="common">Zebra mussel</name>
    <name type="synonym">Mytilus polymorpha</name>
    <dbReference type="NCBI Taxonomy" id="45954"/>
    <lineage>
        <taxon>Eukaryota</taxon>
        <taxon>Metazoa</taxon>
        <taxon>Spiralia</taxon>
        <taxon>Lophotrochozoa</taxon>
        <taxon>Mollusca</taxon>
        <taxon>Bivalvia</taxon>
        <taxon>Autobranchia</taxon>
        <taxon>Heteroconchia</taxon>
        <taxon>Euheterodonta</taxon>
        <taxon>Imparidentia</taxon>
        <taxon>Neoheterodontei</taxon>
        <taxon>Myida</taxon>
        <taxon>Dreissenoidea</taxon>
        <taxon>Dreissenidae</taxon>
        <taxon>Dreissena</taxon>
    </lineage>
</organism>
<reference evidence="1" key="2">
    <citation type="submission" date="2020-11" db="EMBL/GenBank/DDBJ databases">
        <authorList>
            <person name="McCartney M.A."/>
            <person name="Auch B."/>
            <person name="Kono T."/>
            <person name="Mallez S."/>
            <person name="Becker A."/>
            <person name="Gohl D.M."/>
            <person name="Silverstein K.A.T."/>
            <person name="Koren S."/>
            <person name="Bechman K.B."/>
            <person name="Herman A."/>
            <person name="Abrahante J.E."/>
            <person name="Garbe J."/>
        </authorList>
    </citation>
    <scope>NUCLEOTIDE SEQUENCE</scope>
    <source>
        <strain evidence="1">Duluth1</strain>
        <tissue evidence="1">Whole animal</tissue>
    </source>
</reference>